<accession>A0A1F5HGC0</accession>
<dbReference type="STRING" id="1797737.A2196_05280"/>
<feature type="transmembrane region" description="Helical" evidence="1">
    <location>
        <begin position="62"/>
        <end position="84"/>
    </location>
</feature>
<dbReference type="Gene3D" id="3.30.700.10">
    <property type="entry name" value="Glycoprotein, Type 4 Pilin"/>
    <property type="match status" value="1"/>
</dbReference>
<dbReference type="NCBIfam" id="TIGR02532">
    <property type="entry name" value="IV_pilin_GFxxxE"/>
    <property type="match status" value="1"/>
</dbReference>
<keyword evidence="1" id="KW-0472">Membrane</keyword>
<evidence type="ECO:0000256" key="1">
    <source>
        <dbReference type="SAM" id="Phobius"/>
    </source>
</evidence>
<reference evidence="2 3" key="1">
    <citation type="journal article" date="2016" name="Nat. Commun.">
        <title>Thousands of microbial genomes shed light on interconnected biogeochemical processes in an aquifer system.</title>
        <authorList>
            <person name="Anantharaman K."/>
            <person name="Brown C.T."/>
            <person name="Hug L.A."/>
            <person name="Sharon I."/>
            <person name="Castelle C.J."/>
            <person name="Probst A.J."/>
            <person name="Thomas B.C."/>
            <person name="Singh A."/>
            <person name="Wilkins M.J."/>
            <person name="Karaoz U."/>
            <person name="Brodie E.L."/>
            <person name="Williams K.H."/>
            <person name="Hubbard S.S."/>
            <person name="Banfield J.F."/>
        </authorList>
    </citation>
    <scope>NUCLEOTIDE SEQUENCE [LARGE SCALE GENOMIC DNA]</scope>
</reference>
<sequence>MRFTVHGSRFTVCVNKKTVNYELSPIRQAQAFGSEAQARRGDPEYIEGSTINWRRRRHGFGLIEFMIVITVFGIAVSAITASYLSFERNQRLKSAAQMLKGDIRLIQNKAVSGDKGTGGKCESNPERDDLILDGWFIKISQDAQSYLLAGYCQDDPSRTESYTVGSKTVNLPRDVKIGGISILSSSVNDVTIFYRSVAAGVSFHNDVAPPFIDTSDNLKNLLTPQSQLTISLILVSDSSKTYNVKIQTSGEVDESKP</sequence>
<dbReference type="EMBL" id="MFCA01000002">
    <property type="protein sequence ID" value="OGE03184.1"/>
    <property type="molecule type" value="Genomic_DNA"/>
</dbReference>
<comment type="caution">
    <text evidence="2">The sequence shown here is derived from an EMBL/GenBank/DDBJ whole genome shotgun (WGS) entry which is preliminary data.</text>
</comment>
<dbReference type="AlphaFoldDB" id="A0A1F5HGC0"/>
<dbReference type="Proteomes" id="UP000176751">
    <property type="component" value="Unassembled WGS sequence"/>
</dbReference>
<keyword evidence="1" id="KW-0812">Transmembrane</keyword>
<evidence type="ECO:0000313" key="3">
    <source>
        <dbReference type="Proteomes" id="UP000176751"/>
    </source>
</evidence>
<evidence type="ECO:0000313" key="2">
    <source>
        <dbReference type="EMBL" id="OGE03184.1"/>
    </source>
</evidence>
<evidence type="ECO:0008006" key="4">
    <source>
        <dbReference type="Google" id="ProtNLM"/>
    </source>
</evidence>
<dbReference type="SUPFAM" id="SSF54523">
    <property type="entry name" value="Pili subunits"/>
    <property type="match status" value="1"/>
</dbReference>
<keyword evidence="1" id="KW-1133">Transmembrane helix</keyword>
<organism evidence="2 3">
    <name type="scientific">Candidatus Curtissbacteria bacterium RIFOXYA1_FULL_41_14</name>
    <dbReference type="NCBI Taxonomy" id="1797737"/>
    <lineage>
        <taxon>Bacteria</taxon>
        <taxon>Candidatus Curtissiibacteriota</taxon>
    </lineage>
</organism>
<dbReference type="InterPro" id="IPR045584">
    <property type="entry name" value="Pilin-like"/>
</dbReference>
<dbReference type="InterPro" id="IPR012902">
    <property type="entry name" value="N_methyl_site"/>
</dbReference>
<gene>
    <name evidence="2" type="ORF">A2196_05280</name>
</gene>
<protein>
    <recommendedName>
        <fullName evidence="4">Type II secretion system protein GspH</fullName>
    </recommendedName>
</protein>
<dbReference type="Pfam" id="PF07963">
    <property type="entry name" value="N_methyl"/>
    <property type="match status" value="1"/>
</dbReference>
<proteinExistence type="predicted"/>
<name>A0A1F5HGC0_9BACT</name>